<proteinExistence type="predicted"/>
<organism evidence="1 2">
    <name type="scientific">Kocuria turfanensis</name>
    <dbReference type="NCBI Taxonomy" id="388357"/>
    <lineage>
        <taxon>Bacteria</taxon>
        <taxon>Bacillati</taxon>
        <taxon>Actinomycetota</taxon>
        <taxon>Actinomycetes</taxon>
        <taxon>Micrococcales</taxon>
        <taxon>Micrococcaceae</taxon>
        <taxon>Kocuria</taxon>
    </lineage>
</organism>
<comment type="caution">
    <text evidence="1">The sequence shown here is derived from an EMBL/GenBank/DDBJ whole genome shotgun (WGS) entry which is preliminary data.</text>
</comment>
<name>A0A512IB57_9MICC</name>
<gene>
    <name evidence="1" type="ORF">KTU01_10560</name>
</gene>
<reference evidence="1 2" key="1">
    <citation type="submission" date="2019-07" db="EMBL/GenBank/DDBJ databases">
        <title>Whole genome shotgun sequence of Kocuria turfanensis NBRC 107627.</title>
        <authorList>
            <person name="Hosoyama A."/>
            <person name="Uohara A."/>
            <person name="Ohji S."/>
            <person name="Ichikawa N."/>
        </authorList>
    </citation>
    <scope>NUCLEOTIDE SEQUENCE [LARGE SCALE GENOMIC DNA]</scope>
    <source>
        <strain evidence="1 2">NBRC 107627</strain>
    </source>
</reference>
<dbReference type="EMBL" id="BJZS01000029">
    <property type="protein sequence ID" value="GEO94933.1"/>
    <property type="molecule type" value="Genomic_DNA"/>
</dbReference>
<dbReference type="RefSeq" id="WP_157093453.1">
    <property type="nucleotide sequence ID" value="NZ_BJZS01000029.1"/>
</dbReference>
<dbReference type="Proteomes" id="UP000321103">
    <property type="component" value="Unassembled WGS sequence"/>
</dbReference>
<evidence type="ECO:0000313" key="1">
    <source>
        <dbReference type="EMBL" id="GEO94933.1"/>
    </source>
</evidence>
<dbReference type="AlphaFoldDB" id="A0A512IB57"/>
<protein>
    <submittedName>
        <fullName evidence="1">Uncharacterized protein</fullName>
    </submittedName>
</protein>
<keyword evidence="2" id="KW-1185">Reference proteome</keyword>
<evidence type="ECO:0000313" key="2">
    <source>
        <dbReference type="Proteomes" id="UP000321103"/>
    </source>
</evidence>
<sequence length="53" mass="6022">MMTAHRVEEIRSFHAALSTRYRTDPAAITALERHAVLSMMAELLEHAEGTLER</sequence>
<accession>A0A512IB57</accession>